<keyword evidence="3 9" id="KW-0633">Potassium transport</keyword>
<accession>H5SAX1</accession>
<proteinExistence type="inferred from homology"/>
<feature type="transmembrane region" description="Helical" evidence="9">
    <location>
        <begin position="33"/>
        <end position="54"/>
    </location>
</feature>
<dbReference type="GO" id="GO:0030955">
    <property type="term" value="F:potassium ion binding"/>
    <property type="evidence" value="ECO:0007669"/>
    <property type="project" value="UniProtKB-UniRule"/>
</dbReference>
<evidence type="ECO:0000256" key="1">
    <source>
        <dbReference type="ARBA" id="ARBA00022448"/>
    </source>
</evidence>
<comment type="caution">
    <text evidence="9">Lacks conserved residue(s) required for the propagation of feature annotation.</text>
</comment>
<evidence type="ECO:0000256" key="3">
    <source>
        <dbReference type="ARBA" id="ARBA00022538"/>
    </source>
</evidence>
<dbReference type="PANTHER" id="PTHR30607">
    <property type="entry name" value="POTASSIUM-TRANSPORTING ATPASE A CHAIN"/>
    <property type="match status" value="1"/>
</dbReference>
<keyword evidence="4 9" id="KW-0812">Transmembrane</keyword>
<evidence type="ECO:0000256" key="8">
    <source>
        <dbReference type="ARBA" id="ARBA00023136"/>
    </source>
</evidence>
<feature type="transmembrane region" description="Helical" evidence="9">
    <location>
        <begin position="257"/>
        <end position="277"/>
    </location>
</feature>
<dbReference type="PIRSF" id="PIRSF001294">
    <property type="entry name" value="K_ATPaseA"/>
    <property type="match status" value="1"/>
</dbReference>
<feature type="transmembrane region" description="Helical" evidence="9">
    <location>
        <begin position="387"/>
        <end position="410"/>
    </location>
</feature>
<keyword evidence="8 9" id="KW-0472">Membrane</keyword>
<organism evidence="10">
    <name type="scientific">uncultured Aquificia bacterium</name>
    <dbReference type="NCBI Taxonomy" id="453415"/>
    <lineage>
        <taxon>Bacteria</taxon>
        <taxon>Pseudomonadati</taxon>
        <taxon>Aquificota</taxon>
        <taxon>Aquificia</taxon>
        <taxon>environmental samples</taxon>
    </lineage>
</organism>
<protein>
    <recommendedName>
        <fullName evidence="9">Potassium-transporting ATPase potassium-binding subunit</fullName>
    </recommendedName>
    <alternativeName>
        <fullName evidence="9">ATP phosphohydrolase [potassium-transporting] A chain</fullName>
    </alternativeName>
    <alternativeName>
        <fullName evidence="9">Potassium-binding and translocating subunit A</fullName>
    </alternativeName>
    <alternativeName>
        <fullName evidence="9">Potassium-translocating ATPase A chain</fullName>
    </alternativeName>
</protein>
<dbReference type="Pfam" id="PF03814">
    <property type="entry name" value="KdpA"/>
    <property type="match status" value="1"/>
</dbReference>
<evidence type="ECO:0000256" key="6">
    <source>
        <dbReference type="ARBA" id="ARBA00022989"/>
    </source>
</evidence>
<keyword evidence="2 9" id="KW-1003">Cell membrane</keyword>
<comment type="similarity">
    <text evidence="9">Belongs to the KdpA family.</text>
</comment>
<feature type="transmembrane region" description="Helical" evidence="9">
    <location>
        <begin position="144"/>
        <end position="166"/>
    </location>
</feature>
<dbReference type="HAMAP" id="MF_00275">
    <property type="entry name" value="KdpA"/>
    <property type="match status" value="1"/>
</dbReference>
<feature type="transmembrane region" description="Helical" evidence="9">
    <location>
        <begin position="500"/>
        <end position="526"/>
    </location>
</feature>
<dbReference type="InterPro" id="IPR004623">
    <property type="entry name" value="KdpA"/>
</dbReference>
<dbReference type="AlphaFoldDB" id="H5SAX1"/>
<feature type="transmembrane region" description="Helical" evidence="9">
    <location>
        <begin position="452"/>
        <end position="480"/>
    </location>
</feature>
<sequence>MAKVFATESLPGERLIYRVLSIDPSEEMDWKSYFLNLFAFNVIGLVVMFLVLFFQNLLPLNPQGFNGFSWDLALNTAVSFTTNTNWQAYSGESLASYASQMLGLTVQNFLSASTGIVVAVALIRGLKRTETPYIGNFWVDMVRATLYVLLPISTVGALFLVSQGVIQNLDPYLKVELLDPALKGKEQVIPMGPVASQEVIKLLGTNGGGFFGANSAHPFENPTPLSNFFECLLMLLIPTALTYTFGELTGRQRLGWVIFGVMLFFFTSAYLTEYWAMSQLPPSFEKLGISGPYVEGQETRFGLGGSALFGAVTDSAETGAVNGMFDSYLPLSGMVLLMLMGAGVVFGGVGAGLYGMLAYMIIASFIAGLMVGRVPEFLQKKLHPKDMWASVVTTLTPTLLVLVLTSIALLTKAGTSSILNPGPHGVSEVLYAYTSTANNNGSAFAGLNANTLFYNLTTAFAMFAGRFVVIFAVLMLAGSFAQKKLVPMAPGSLREDSLTFSVWLVFTVLLLNVLGFFPALSMGPVLEHFLLYGMR</sequence>
<dbReference type="NCBIfam" id="TIGR00680">
    <property type="entry name" value="kdpA"/>
    <property type="match status" value="1"/>
</dbReference>
<keyword evidence="1 9" id="KW-0813">Transport</keyword>
<evidence type="ECO:0000256" key="5">
    <source>
        <dbReference type="ARBA" id="ARBA00022958"/>
    </source>
</evidence>
<name>H5SAX1_9BACT</name>
<evidence type="ECO:0000256" key="7">
    <source>
        <dbReference type="ARBA" id="ARBA00023065"/>
    </source>
</evidence>
<gene>
    <name evidence="9" type="primary">kdpA</name>
    <name evidence="10" type="ORF">HGMM_F06E10C26</name>
</gene>
<keyword evidence="6 9" id="KW-1133">Transmembrane helix</keyword>
<feature type="transmembrane region" description="Helical" evidence="9">
    <location>
        <begin position="101"/>
        <end position="123"/>
    </location>
</feature>
<feature type="transmembrane region" description="Helical" evidence="9">
    <location>
        <begin position="328"/>
        <end position="349"/>
    </location>
</feature>
<keyword evidence="5 9" id="KW-0630">Potassium</keyword>
<feature type="transmembrane region" description="Helical" evidence="9">
    <location>
        <begin position="225"/>
        <end position="245"/>
    </location>
</feature>
<evidence type="ECO:0000256" key="4">
    <source>
        <dbReference type="ARBA" id="ARBA00022692"/>
    </source>
</evidence>
<dbReference type="PANTHER" id="PTHR30607:SF2">
    <property type="entry name" value="POTASSIUM-TRANSPORTING ATPASE POTASSIUM-BINDING SUBUNIT"/>
    <property type="match status" value="1"/>
</dbReference>
<dbReference type="GO" id="GO:0005886">
    <property type="term" value="C:plasma membrane"/>
    <property type="evidence" value="ECO:0007669"/>
    <property type="project" value="UniProtKB-SubCell"/>
</dbReference>
<comment type="function">
    <text evidence="9">Part of the high-affinity ATP-driven potassium transport (or Kdp) system, which catalyzes the hydrolysis of ATP coupled with the electrogenic transport of potassium into the cytoplasm. This subunit binds the extracellular potassium ions and delivers the ions to the membrane domain of KdpB through an intramembrane tunnel.</text>
</comment>
<evidence type="ECO:0000256" key="2">
    <source>
        <dbReference type="ARBA" id="ARBA00022475"/>
    </source>
</evidence>
<comment type="subunit">
    <text evidence="9">The system is composed of three essential subunits: KdpA, KdpB and KdpC.</text>
</comment>
<dbReference type="EMBL" id="AP011654">
    <property type="protein sequence ID" value="BAL53307.1"/>
    <property type="molecule type" value="Genomic_DNA"/>
</dbReference>
<comment type="subcellular location">
    <subcellularLocation>
        <location evidence="9">Cell membrane</location>
        <topology evidence="9">Multi-pass membrane protein</topology>
    </subcellularLocation>
</comment>
<evidence type="ECO:0000313" key="10">
    <source>
        <dbReference type="EMBL" id="BAL53307.1"/>
    </source>
</evidence>
<reference evidence="10" key="2">
    <citation type="journal article" date="2012" name="PLoS ONE">
        <title>A Deeply Branching Thermophilic Bacterium with an Ancient Acetyl-CoA Pathway Dominates a Subsurface Ecosystem.</title>
        <authorList>
            <person name="Takami H."/>
            <person name="Noguchi H."/>
            <person name="Takaki Y."/>
            <person name="Uchiyama I."/>
            <person name="Toyoda A."/>
            <person name="Nishi S."/>
            <person name="Chee G.-J."/>
            <person name="Arai W."/>
            <person name="Nunoura T."/>
            <person name="Itoh T."/>
            <person name="Hattori M."/>
            <person name="Takai K."/>
        </authorList>
    </citation>
    <scope>NUCLEOTIDE SEQUENCE</scope>
</reference>
<dbReference type="GO" id="GO:0008556">
    <property type="term" value="F:P-type potassium transmembrane transporter activity"/>
    <property type="evidence" value="ECO:0007669"/>
    <property type="project" value="InterPro"/>
</dbReference>
<evidence type="ECO:0000256" key="9">
    <source>
        <dbReference type="HAMAP-Rule" id="MF_00275"/>
    </source>
</evidence>
<reference evidence="10" key="1">
    <citation type="journal article" date="2005" name="Environ. Microbiol.">
        <title>Genetic and functional properties of uncultivated thermophilic crenarchaeotes from a subsurface gold mine as revealed by analysis of genome fragments.</title>
        <authorList>
            <person name="Nunoura T."/>
            <person name="Hirayama H."/>
            <person name="Takami H."/>
            <person name="Oida H."/>
            <person name="Nishi S."/>
            <person name="Shimamura S."/>
            <person name="Suzuki Y."/>
            <person name="Inagaki F."/>
            <person name="Takai K."/>
            <person name="Nealson K.H."/>
            <person name="Horikoshi K."/>
        </authorList>
    </citation>
    <scope>NUCLEOTIDE SEQUENCE</scope>
</reference>
<keyword evidence="7 9" id="KW-0406">Ion transport</keyword>